<feature type="domain" description="DUF985" evidence="2">
    <location>
        <begin position="3"/>
        <end position="86"/>
    </location>
</feature>
<evidence type="ECO:0000256" key="1">
    <source>
        <dbReference type="SAM" id="MobiDB-lite"/>
    </source>
</evidence>
<evidence type="ECO:0000313" key="4">
    <source>
        <dbReference type="Proteomes" id="UP000265618"/>
    </source>
</evidence>
<evidence type="ECO:0000313" key="3">
    <source>
        <dbReference type="EMBL" id="GIQ79494.1"/>
    </source>
</evidence>
<dbReference type="PANTHER" id="PTHR33387">
    <property type="entry name" value="RMLC-LIKE JELLY ROLL FOLD PROTEIN"/>
    <property type="match status" value="1"/>
</dbReference>
<comment type="caution">
    <text evidence="3">The sequence shown here is derived from an EMBL/GenBank/DDBJ whole genome shotgun (WGS) entry which is preliminary data.</text>
</comment>
<feature type="region of interest" description="Disordered" evidence="1">
    <location>
        <begin position="237"/>
        <end position="267"/>
    </location>
</feature>
<dbReference type="PANTHER" id="PTHR33387:SF3">
    <property type="entry name" value="DUF985 DOMAIN-CONTAINING PROTEIN"/>
    <property type="match status" value="1"/>
</dbReference>
<gene>
    <name evidence="3" type="ORF">KIPB_000143</name>
</gene>
<dbReference type="InterPro" id="IPR014710">
    <property type="entry name" value="RmlC-like_jellyroll"/>
</dbReference>
<sequence>MAEQLIQSLGLTKHPVEDGHFVETYRSEACSCIYYMLRGDDTSCWHKVCKDEVWLYHSGSGCTARQTLIHTDGTKEVSTISKALAKTPAVAKRTLPQASNAQVTAKPVPRRRRLTKAEEALQSLTPSAAGTYTILDIEKRGAEGLIVQMTKALQDLRCAVTPVLSTLRNRGVEGVPLSINSHTLRDTLTRALEEAETEIASLTPASPHHILMEVSLTLAQTSRLVFDTKRTLDKYLPLQGEREKRRERVSRSSAESSETDKEGERVPLVLPLLGSRLMHSNPSMPLNAQIREKCVSVAWPLAWASAPPPEQGKGEGESTKARRKRSSGPQGLPTLSALFDRVGGRERRGEREIRVQDSLAIPSFPPCPLGVDIHVDSLQSHPKEGDREREREGEREGVDKMLVSYCLSMEPVRLGKGSTKQLKKGYEMLAQTASNAKVPNPPSTKRQPTWREIDDLAKAIAGTTSNLGTSAPKEGQLDMVTSRMGVEIVYRHPQQGVVLSSYPRSLSSVHIHGVPLLHRPLYGPPLVPRGPPFGTADRSQLKGAARERLRERECRAIAWRHRVTPVSMYTDIVREALKTGSSPLKPVPLPLVIAPMSRLEMIRHTCKVENKYIKLSMSVRNDLYMKQEESGAEALTSMGSKRGRERERVTREKPVGMTLIVARVGLTVKGPNGCTARVRRPDTGNWAKLPAQLSYPLCAPLTSQRSSYASACAKTECFSMSHGSLVQTSCGCGCMVSAAQPASDIPRQLSLVVPLIGVGEGQPTATSEIECEAVIECYMVPEYRFYTHVHQGDTYPRAIKRLYD</sequence>
<dbReference type="InterPro" id="IPR039935">
    <property type="entry name" value="YML079W-like"/>
</dbReference>
<name>A0A9K3CM38_9EUKA</name>
<dbReference type="InterPro" id="IPR009327">
    <property type="entry name" value="Cupin_DUF985"/>
</dbReference>
<evidence type="ECO:0000259" key="2">
    <source>
        <dbReference type="Pfam" id="PF06172"/>
    </source>
</evidence>
<dbReference type="SUPFAM" id="SSF51182">
    <property type="entry name" value="RmlC-like cupins"/>
    <property type="match status" value="1"/>
</dbReference>
<feature type="region of interest" description="Disordered" evidence="1">
    <location>
        <begin position="305"/>
        <end position="336"/>
    </location>
</feature>
<dbReference type="InterPro" id="IPR011051">
    <property type="entry name" value="RmlC_Cupin_sf"/>
</dbReference>
<dbReference type="Proteomes" id="UP000265618">
    <property type="component" value="Unassembled WGS sequence"/>
</dbReference>
<reference evidence="3 4" key="1">
    <citation type="journal article" date="2018" name="PLoS ONE">
        <title>The draft genome of Kipferlia bialata reveals reductive genome evolution in fornicate parasites.</title>
        <authorList>
            <person name="Tanifuji G."/>
            <person name="Takabayashi S."/>
            <person name="Kume K."/>
            <person name="Takagi M."/>
            <person name="Nakayama T."/>
            <person name="Kamikawa R."/>
            <person name="Inagaki Y."/>
            <person name="Hashimoto T."/>
        </authorList>
    </citation>
    <scope>NUCLEOTIDE SEQUENCE [LARGE SCALE GENOMIC DNA]</scope>
    <source>
        <strain evidence="3">NY0173</strain>
    </source>
</reference>
<feature type="compositionally biased region" description="Basic and acidic residues" evidence="1">
    <location>
        <begin position="240"/>
        <end position="250"/>
    </location>
</feature>
<dbReference type="Gene3D" id="2.60.120.10">
    <property type="entry name" value="Jelly Rolls"/>
    <property type="match status" value="1"/>
</dbReference>
<dbReference type="Pfam" id="PF06172">
    <property type="entry name" value="Cupin_5"/>
    <property type="match status" value="1"/>
</dbReference>
<protein>
    <recommendedName>
        <fullName evidence="2">DUF985 domain-containing protein</fullName>
    </recommendedName>
</protein>
<organism evidence="3 4">
    <name type="scientific">Kipferlia bialata</name>
    <dbReference type="NCBI Taxonomy" id="797122"/>
    <lineage>
        <taxon>Eukaryota</taxon>
        <taxon>Metamonada</taxon>
        <taxon>Carpediemonas-like organisms</taxon>
        <taxon>Kipferlia</taxon>
    </lineage>
</organism>
<dbReference type="EMBL" id="BDIP01000014">
    <property type="protein sequence ID" value="GIQ79494.1"/>
    <property type="molecule type" value="Genomic_DNA"/>
</dbReference>
<proteinExistence type="predicted"/>
<dbReference type="AlphaFoldDB" id="A0A9K3CM38"/>
<keyword evidence="4" id="KW-1185">Reference proteome</keyword>
<dbReference type="OrthoDB" id="6614653at2759"/>
<accession>A0A9K3CM38</accession>